<keyword evidence="4" id="KW-1185">Reference proteome</keyword>
<dbReference type="InterPro" id="IPR001173">
    <property type="entry name" value="Glyco_trans_2-like"/>
</dbReference>
<feature type="domain" description="Glycosyltransferase 2-like" evidence="2">
    <location>
        <begin position="5"/>
        <end position="160"/>
    </location>
</feature>
<evidence type="ECO:0000313" key="3">
    <source>
        <dbReference type="EMBL" id="AZQ39036.1"/>
    </source>
</evidence>
<dbReference type="PANTHER" id="PTHR48090:SF7">
    <property type="entry name" value="RFBJ PROTEIN"/>
    <property type="match status" value="1"/>
</dbReference>
<sequence>MSSLSIVMPAFNEASNLPSVIATIPVAELAEDGWDTEVVIVDNASTDGTGEVARSLGARVVLQPERGYGNAYHAGFEAANGDVIATGDADRTYPFDALPVLLRILVAANVEFLTTNRLTRGNRDAMQPMHSVGNHVLSVVSRTLFHNGLHDSQSGMWVFRHYVWQRLDVRSTGMAFSQEIKNAATLAGCRCLEVPIEYRERGGEVKLHAFHDGMANLWQLLAHRFRQTVPRRMSTVDDLAEGAPVPSTRRLGAA</sequence>
<accession>A0A3S9MIK6</accession>
<evidence type="ECO:0000313" key="4">
    <source>
        <dbReference type="Proteomes" id="UP000280298"/>
    </source>
</evidence>
<proteinExistence type="inferred from homology"/>
<dbReference type="RefSeq" id="WP_126396928.1">
    <property type="nucleotide sequence ID" value="NZ_CP034539.1"/>
</dbReference>
<dbReference type="SUPFAM" id="SSF53448">
    <property type="entry name" value="Nucleotide-diphospho-sugar transferases"/>
    <property type="match status" value="1"/>
</dbReference>
<dbReference type="InterPro" id="IPR029044">
    <property type="entry name" value="Nucleotide-diphossugar_trans"/>
</dbReference>
<gene>
    <name evidence="3" type="ORF">EJ357_41035</name>
</gene>
<dbReference type="GO" id="GO:0016740">
    <property type="term" value="F:transferase activity"/>
    <property type="evidence" value="ECO:0007669"/>
    <property type="project" value="UniProtKB-KW"/>
</dbReference>
<dbReference type="Gene3D" id="3.90.550.10">
    <property type="entry name" value="Spore Coat Polysaccharide Biosynthesis Protein SpsA, Chain A"/>
    <property type="match status" value="1"/>
</dbReference>
<dbReference type="OrthoDB" id="3177103at2"/>
<dbReference type="CDD" id="cd04179">
    <property type="entry name" value="DPM_DPG-synthase_like"/>
    <property type="match status" value="1"/>
</dbReference>
<keyword evidence="3" id="KW-0808">Transferase</keyword>
<dbReference type="EMBL" id="CP034539">
    <property type="protein sequence ID" value="AZQ39036.1"/>
    <property type="molecule type" value="Genomic_DNA"/>
</dbReference>
<protein>
    <submittedName>
        <fullName evidence="3">Glycosyltransferase family 2 protein</fullName>
    </submittedName>
</protein>
<evidence type="ECO:0000256" key="1">
    <source>
        <dbReference type="ARBA" id="ARBA00006739"/>
    </source>
</evidence>
<comment type="similarity">
    <text evidence="1">Belongs to the glycosyltransferase 2 family.</text>
</comment>
<reference evidence="3 4" key="1">
    <citation type="journal article" date="2019" name="Int. J. Syst. Evol. Microbiol.">
        <title>Streptomyces cyaneochromogenes sp. nov., a blue pigment-producing actinomycete from manganese-contaminated soil.</title>
        <authorList>
            <person name="Tang X."/>
            <person name="Zhao J."/>
            <person name="Li K."/>
            <person name="Chen Z."/>
            <person name="Sun Y."/>
            <person name="Gao J."/>
        </authorList>
    </citation>
    <scope>NUCLEOTIDE SEQUENCE [LARGE SCALE GENOMIC DNA]</scope>
    <source>
        <strain evidence="3 4">MK-45</strain>
    </source>
</reference>
<dbReference type="Pfam" id="PF00535">
    <property type="entry name" value="Glycos_transf_2"/>
    <property type="match status" value="1"/>
</dbReference>
<name>A0A3S9MIK6_9ACTN</name>
<evidence type="ECO:0000259" key="2">
    <source>
        <dbReference type="Pfam" id="PF00535"/>
    </source>
</evidence>
<dbReference type="PANTHER" id="PTHR48090">
    <property type="entry name" value="UNDECAPRENYL-PHOSPHATE 4-DEOXY-4-FORMAMIDO-L-ARABINOSE TRANSFERASE-RELATED"/>
    <property type="match status" value="1"/>
</dbReference>
<organism evidence="3 4">
    <name type="scientific">Streptomyces cyaneochromogenes</name>
    <dbReference type="NCBI Taxonomy" id="2496836"/>
    <lineage>
        <taxon>Bacteria</taxon>
        <taxon>Bacillati</taxon>
        <taxon>Actinomycetota</taxon>
        <taxon>Actinomycetes</taxon>
        <taxon>Kitasatosporales</taxon>
        <taxon>Streptomycetaceae</taxon>
        <taxon>Streptomyces</taxon>
    </lineage>
</organism>
<dbReference type="KEGG" id="scya:EJ357_41035"/>
<dbReference type="Proteomes" id="UP000280298">
    <property type="component" value="Chromosome"/>
</dbReference>
<dbReference type="AlphaFoldDB" id="A0A3S9MIK6"/>
<dbReference type="InterPro" id="IPR050256">
    <property type="entry name" value="Glycosyltransferase_2"/>
</dbReference>